<dbReference type="GO" id="GO:0000972">
    <property type="term" value="P:transcription-dependent tethering of RNA polymerase II gene DNA at nuclear periphery"/>
    <property type="evidence" value="ECO:0007669"/>
    <property type="project" value="TreeGrafter"/>
</dbReference>
<dbReference type="GO" id="GO:0036228">
    <property type="term" value="P:protein localization to nuclear inner membrane"/>
    <property type="evidence" value="ECO:0007669"/>
    <property type="project" value="TreeGrafter"/>
</dbReference>
<feature type="region of interest" description="Disordered" evidence="5">
    <location>
        <begin position="1550"/>
        <end position="1575"/>
    </location>
</feature>
<dbReference type="Gene3D" id="1.25.40.440">
    <property type="entry name" value="Nucleoporin, helical domain, central subdomain"/>
    <property type="match status" value="1"/>
</dbReference>
<dbReference type="InterPro" id="IPR042538">
    <property type="entry name" value="Nucleoporin_Nup155_C_3"/>
</dbReference>
<dbReference type="FunCoup" id="A0A3Q0KSJ9">
    <property type="interactions" value="2752"/>
</dbReference>
<comment type="subcellular location">
    <subcellularLocation>
        <location evidence="1">Nucleus</location>
    </subcellularLocation>
</comment>
<dbReference type="Gene3D" id="1.20.58.1780">
    <property type="match status" value="1"/>
</dbReference>
<protein>
    <submittedName>
        <fullName evidence="9">Putative nuclear pore complex protein nup155</fullName>
    </submittedName>
</protein>
<evidence type="ECO:0000256" key="3">
    <source>
        <dbReference type="ARBA" id="ARBA00022448"/>
    </source>
</evidence>
<evidence type="ECO:0000313" key="9">
    <source>
        <dbReference type="WBParaSite" id="Smp_169330.1"/>
    </source>
</evidence>
<dbReference type="Proteomes" id="UP000008854">
    <property type="component" value="Unassembled WGS sequence"/>
</dbReference>
<evidence type="ECO:0000256" key="5">
    <source>
        <dbReference type="SAM" id="MobiDB-lite"/>
    </source>
</evidence>
<dbReference type="STRING" id="6183.A0A3Q0KSJ9"/>
<reference evidence="9" key="2">
    <citation type="submission" date="2018-12" db="UniProtKB">
        <authorList>
            <consortium name="WormBaseParasite"/>
        </authorList>
    </citation>
    <scope>IDENTIFICATION</scope>
    <source>
        <strain evidence="9">Puerto Rican</strain>
    </source>
</reference>
<dbReference type="InterPro" id="IPR014908">
    <property type="entry name" value="Nucleoporin_Nup133/Nup155_N"/>
</dbReference>
<comment type="similarity">
    <text evidence="2">Belongs to the non-repetitive/WGA-negative nucleoporin family.</text>
</comment>
<dbReference type="GO" id="GO:0044611">
    <property type="term" value="C:nuclear pore inner ring"/>
    <property type="evidence" value="ECO:0007669"/>
    <property type="project" value="TreeGrafter"/>
</dbReference>
<proteinExistence type="inferred from homology"/>
<evidence type="ECO:0000259" key="7">
    <source>
        <dbReference type="Pfam" id="PF08801"/>
    </source>
</evidence>
<evidence type="ECO:0000256" key="1">
    <source>
        <dbReference type="ARBA" id="ARBA00004123"/>
    </source>
</evidence>
<dbReference type="WBParaSite" id="Smp_169330.1">
    <property type="protein sequence ID" value="Smp_169330.1"/>
    <property type="gene ID" value="Smp_169330"/>
</dbReference>
<keyword evidence="4" id="KW-0539">Nucleus</keyword>
<dbReference type="GO" id="GO:0006405">
    <property type="term" value="P:RNA export from nucleus"/>
    <property type="evidence" value="ECO:0007669"/>
    <property type="project" value="TreeGrafter"/>
</dbReference>
<dbReference type="InterPro" id="IPR042533">
    <property type="entry name" value="Nucleoporin_Nup155_C_1"/>
</dbReference>
<dbReference type="Gene3D" id="1.20.120.1880">
    <property type="entry name" value="Nucleoporin, helical C-terminal domain"/>
    <property type="match status" value="1"/>
</dbReference>
<dbReference type="InParanoid" id="A0A3Q0KSJ9"/>
<organism evidence="8 9">
    <name type="scientific">Schistosoma mansoni</name>
    <name type="common">Blood fluke</name>
    <dbReference type="NCBI Taxonomy" id="6183"/>
    <lineage>
        <taxon>Eukaryota</taxon>
        <taxon>Metazoa</taxon>
        <taxon>Spiralia</taxon>
        <taxon>Lophotrochozoa</taxon>
        <taxon>Platyhelminthes</taxon>
        <taxon>Trematoda</taxon>
        <taxon>Digenea</taxon>
        <taxon>Strigeidida</taxon>
        <taxon>Schistosomatoidea</taxon>
        <taxon>Schistosomatidae</taxon>
        <taxon>Schistosoma</taxon>
    </lineage>
</organism>
<keyword evidence="8" id="KW-1185">Reference proteome</keyword>
<dbReference type="GO" id="GO:0006606">
    <property type="term" value="P:protein import into nucleus"/>
    <property type="evidence" value="ECO:0007669"/>
    <property type="project" value="TreeGrafter"/>
</dbReference>
<name>A0A3Q0KSJ9_SCHMA</name>
<dbReference type="GO" id="GO:0017056">
    <property type="term" value="F:structural constituent of nuclear pore"/>
    <property type="evidence" value="ECO:0007669"/>
    <property type="project" value="InterPro"/>
</dbReference>
<dbReference type="AlphaFoldDB" id="A0A3Q0KSJ9"/>
<sequence>MAVPQSSCLCLSDSPSEWLNKLLYRDNLHRDLTSTLELEKCKVCFSGTRELDYPVLNDGLSYEIEATKSFPLPPDLIEKFSSMQTNCLMGVFTLCEKVWVTIDNEIFMWNFEDGEDLAYYDGVNDTIISVSLIVPSVGTLPEHIKFLLCLATPSEIWLLGMMYSNTNSNHTLRMQSSCPILEVMPDPLYCLPTENNYISCIESTPNGRIFLGTREGFLLEMTYSSIPNWDGDSLQPPVGKTGYCTLVNHSVSALSLLLPSIITSRFHNGDSIIQLAVDTSRHLLYSRTEDSHLVVYEFSDKISGSFSRLSSLSASDLAYQASCIVRSVDKNQFRNIVSIIPLTTGLCYLLAITKTGIRLYFGENLRLLHIRLPPSSPYDTIGLSDVKLAVETRGTVIMVSALPQNVSSTVSTLGRLGSRYATTTRSAAATLNQSSLNMSLGQFFTSDLDNSNSSYKAAAVLNQSDDNLNVFTKQIPPHVIYTISPDLYPWTLNLTESFTTSWCVDGGAWALTVLPDNQSFGDSVGNDLGGYLAIEKRISSFSESSQSEKRQSSRRGEPPVVLTQILDPPFRRLLLISAQGVVHFRLANPLTRLREYLSREFSNASLLLPGYGDPQLSDMIPNFPNYLENDLKLGLEGGGNYLSAFLHQFSPDEAICAALAIGASATVSGGLSKGLQLVAEQTALYFAAKASQYWTPAIIRTRAPNLSCVQSRPQLSLATSTATTRSTDDKSINSALHLFSGICLFLARIARSFWRYSMFYDATSICSKCNVKSMSGIKNTTTNISSNGGLRSWVRSLIYTLSTVSTFGGGKSNTSSVEQIIISRLETSEISWLRNQIIYLQQLIQRQLNIRGGWFRLSPSHHSIGNVNGNIHLESTLSDNPTGLNTEEYMDEVALQRLAEELHHLLSMIAEILGFWEILSEHVVHKIMKRLSSGHRDLALKLTIEAYISSLLNIPCIGSVMSNVQTSLIGDSRISRSPISSSVGSVGVASATTTTPTGSSVGFNTTSNHTGTEVIGALITALIEYYLVEASEELEEESRNILSTTTANNNLTVETITSRLQSTCPRLFANEDAMCAKASECLIQASIIRTNLLSSINNGENLSDIQYENGLSDRTHIDQLISEAILLYSEAGPSINLDNAVHRLESCGAWRGAVKLCLSVARSRDPSDIAVDCLKRGRRPSSDPLIDFDHRFTNRSKLNRLYAVSELAATEGRYDAYRRMTICLDHLLHAAQIKSDATYLLEPISTTTINNNNETILNKTNQDGEEYPFNINELSNSLFILNELNDLSSPQLARSILQIILMDINKSDDILAHFEVFNWLLSNGLTDTVMLLNSAHFEAYLRSRLRQTPDDANLRCLLWRLLERRGARLEAAQVLEHLAVTPCHQLTLEDRLDFAARAIVAVKALPASQQDLDYLRDLEVRLELAQLQQMLTNELKQLKKQLSYQPKRHQDKQTPGSPPSSSPSSITRGSSHISLLSTTINDDIDEALGQLTHGPLLSVTEMFANYADRFGLHESKLFLLWASGSQDSALIKAIWRDLLRKILNQPSIDTTTTTQSPLKRSPSMFTPYTKPQDIKTTNRSSTLQLIELTLQDCLSRFGSRFLDNPSTNHLRCSIYFPLTDIISTLEYYAIQHSLNPTWVPTILRDSHLLCISNISDAYNELIHSKDSLWRRDELQERLFIALITIIEDFLTNTSIQLPLRQRMLQADRILNQITGLLVDLNSDITSITTTNTIITSTATTTSNMMDKTGHFGKLSKSKWIECLRNVHDRLQRLSR</sequence>
<dbReference type="Pfam" id="PF03177">
    <property type="entry name" value="Nucleoporin_C"/>
    <property type="match status" value="1"/>
</dbReference>
<reference evidence="8" key="1">
    <citation type="journal article" date="2012" name="PLoS Negl. Trop. Dis.">
        <title>A systematically improved high quality genome and transcriptome of the human blood fluke Schistosoma mansoni.</title>
        <authorList>
            <person name="Protasio A.V."/>
            <person name="Tsai I.J."/>
            <person name="Babbage A."/>
            <person name="Nichol S."/>
            <person name="Hunt M."/>
            <person name="Aslett M.A."/>
            <person name="De Silva N."/>
            <person name="Velarde G.S."/>
            <person name="Anderson T.J."/>
            <person name="Clark R.C."/>
            <person name="Davidson C."/>
            <person name="Dillon G.P."/>
            <person name="Holroyd N.E."/>
            <person name="LoVerde P.T."/>
            <person name="Lloyd C."/>
            <person name="McQuillan J."/>
            <person name="Oliveira G."/>
            <person name="Otto T.D."/>
            <person name="Parker-Manuel S.J."/>
            <person name="Quail M.A."/>
            <person name="Wilson R.A."/>
            <person name="Zerlotini A."/>
            <person name="Dunne D.W."/>
            <person name="Berriman M."/>
        </authorList>
    </citation>
    <scope>NUCLEOTIDE SEQUENCE [LARGE SCALE GENOMIC DNA]</scope>
    <source>
        <strain evidence="8">Puerto Rican</strain>
    </source>
</reference>
<accession>A0A3Q0KSJ9</accession>
<dbReference type="PANTHER" id="PTHR10350:SF6">
    <property type="entry name" value="NUCLEAR PORE COMPLEX PROTEIN NUP155"/>
    <property type="match status" value="1"/>
</dbReference>
<feature type="domain" description="Nucleoporin Nup133/Nup155-like N-terminal" evidence="7">
    <location>
        <begin position="64"/>
        <end position="413"/>
    </location>
</feature>
<dbReference type="InterPro" id="IPR004870">
    <property type="entry name" value="Nucleoporin_Nup155"/>
</dbReference>
<feature type="domain" description="Nucleoporin Nup133/Nup155-like C-terminal" evidence="6">
    <location>
        <begin position="1048"/>
        <end position="1721"/>
    </location>
</feature>
<dbReference type="Pfam" id="PF08801">
    <property type="entry name" value="Nucleoporin_N"/>
    <property type="match status" value="1"/>
</dbReference>
<evidence type="ECO:0000313" key="8">
    <source>
        <dbReference type="Proteomes" id="UP000008854"/>
    </source>
</evidence>
<dbReference type="InterPro" id="IPR042537">
    <property type="entry name" value="Nucleoporin_Nup155_C_2"/>
</dbReference>
<dbReference type="InterPro" id="IPR007187">
    <property type="entry name" value="Nucleoporin_Nup133/Nup155_C"/>
</dbReference>
<feature type="compositionally biased region" description="Polar residues" evidence="5">
    <location>
        <begin position="1550"/>
        <end position="1566"/>
    </location>
</feature>
<evidence type="ECO:0000256" key="2">
    <source>
        <dbReference type="ARBA" id="ARBA00007373"/>
    </source>
</evidence>
<keyword evidence="3" id="KW-0813">Transport</keyword>
<evidence type="ECO:0000259" key="6">
    <source>
        <dbReference type="Pfam" id="PF03177"/>
    </source>
</evidence>
<feature type="region of interest" description="Disordered" evidence="5">
    <location>
        <begin position="1442"/>
        <end position="1469"/>
    </location>
</feature>
<evidence type="ECO:0000256" key="4">
    <source>
        <dbReference type="ARBA" id="ARBA00023242"/>
    </source>
</evidence>
<dbReference type="PANTHER" id="PTHR10350">
    <property type="entry name" value="NUCLEAR PORE COMPLEX PROTEIN NUP155"/>
    <property type="match status" value="1"/>
</dbReference>
<dbReference type="Gene3D" id="1.25.40.450">
    <property type="entry name" value="Nucleoporin, helical domain, N-terminal subdomain"/>
    <property type="match status" value="1"/>
</dbReference>